<dbReference type="EMBL" id="CP035758">
    <property type="protein sequence ID" value="QBD81949.1"/>
    <property type="molecule type" value="Genomic_DNA"/>
</dbReference>
<dbReference type="Gene3D" id="3.40.50.2020">
    <property type="match status" value="1"/>
</dbReference>
<dbReference type="RefSeq" id="WP_129893010.1">
    <property type="nucleotide sequence ID" value="NZ_CP035758.1"/>
</dbReference>
<protein>
    <submittedName>
        <fullName evidence="4">ComF family protein</fullName>
    </submittedName>
</protein>
<dbReference type="InterPro" id="IPR044005">
    <property type="entry name" value="DZR_2"/>
</dbReference>
<dbReference type="PANTHER" id="PTHR47505:SF1">
    <property type="entry name" value="DNA UTILIZATION PROTEIN YHGH"/>
    <property type="match status" value="1"/>
</dbReference>
<evidence type="ECO:0000259" key="2">
    <source>
        <dbReference type="Pfam" id="PF00156"/>
    </source>
</evidence>
<gene>
    <name evidence="4" type="ORF">EPA93_40620</name>
</gene>
<accession>A0A4P6K1J7</accession>
<dbReference type="AlphaFoldDB" id="A0A4P6K1J7"/>
<dbReference type="InterPro" id="IPR051910">
    <property type="entry name" value="ComF/GntX_DNA_util-trans"/>
</dbReference>
<comment type="similarity">
    <text evidence="1">Belongs to the ComF/GntX family.</text>
</comment>
<dbReference type="KEGG" id="kbs:EPA93_40620"/>
<evidence type="ECO:0000259" key="3">
    <source>
        <dbReference type="Pfam" id="PF18912"/>
    </source>
</evidence>
<dbReference type="InterPro" id="IPR029057">
    <property type="entry name" value="PRTase-like"/>
</dbReference>
<sequence>MGRETLLRRTQQIAQHMLDLLFPPTCAACKCGGALLCASCLSRIQPTRPPFCQHCHGRLSAAGLCYACQHHPLRLSGLRSASTYQDPLRACIHELKYNGNIRLAEPLGALLAQAYQAHGLHADLIVPIPLHHERERQRGYNQANLLAQVCSARLALPLLHTLVSRVQPTKAQTHLSASERQQNVLGAFLYTPLPSNFRLEGRKVLLIDDVCTTGATLEACAAPLFAAHAAEVWGLVLARPA</sequence>
<organism evidence="4 5">
    <name type="scientific">Ktedonosporobacter rubrisoli</name>
    <dbReference type="NCBI Taxonomy" id="2509675"/>
    <lineage>
        <taxon>Bacteria</taxon>
        <taxon>Bacillati</taxon>
        <taxon>Chloroflexota</taxon>
        <taxon>Ktedonobacteria</taxon>
        <taxon>Ktedonobacterales</taxon>
        <taxon>Ktedonosporobacteraceae</taxon>
        <taxon>Ktedonosporobacter</taxon>
    </lineage>
</organism>
<proteinExistence type="inferred from homology"/>
<feature type="domain" description="Double zinc ribbon" evidence="3">
    <location>
        <begin position="17"/>
        <end position="69"/>
    </location>
</feature>
<dbReference type="SUPFAM" id="SSF53271">
    <property type="entry name" value="PRTase-like"/>
    <property type="match status" value="1"/>
</dbReference>
<dbReference type="Proteomes" id="UP000290365">
    <property type="component" value="Chromosome"/>
</dbReference>
<dbReference type="OrthoDB" id="9779910at2"/>
<evidence type="ECO:0000313" key="5">
    <source>
        <dbReference type="Proteomes" id="UP000290365"/>
    </source>
</evidence>
<dbReference type="InterPro" id="IPR000836">
    <property type="entry name" value="PRTase_dom"/>
</dbReference>
<name>A0A4P6K1J7_KTERU</name>
<dbReference type="CDD" id="cd06223">
    <property type="entry name" value="PRTases_typeI"/>
    <property type="match status" value="1"/>
</dbReference>
<dbReference type="Pfam" id="PF18912">
    <property type="entry name" value="DZR_2"/>
    <property type="match status" value="1"/>
</dbReference>
<dbReference type="Pfam" id="PF00156">
    <property type="entry name" value="Pribosyltran"/>
    <property type="match status" value="1"/>
</dbReference>
<keyword evidence="5" id="KW-1185">Reference proteome</keyword>
<feature type="domain" description="Phosphoribosyltransferase" evidence="2">
    <location>
        <begin position="146"/>
        <end position="232"/>
    </location>
</feature>
<evidence type="ECO:0000313" key="4">
    <source>
        <dbReference type="EMBL" id="QBD81949.1"/>
    </source>
</evidence>
<dbReference type="PANTHER" id="PTHR47505">
    <property type="entry name" value="DNA UTILIZATION PROTEIN YHGH"/>
    <property type="match status" value="1"/>
</dbReference>
<evidence type="ECO:0000256" key="1">
    <source>
        <dbReference type="ARBA" id="ARBA00008007"/>
    </source>
</evidence>
<reference evidence="4 5" key="1">
    <citation type="submission" date="2019-01" db="EMBL/GenBank/DDBJ databases">
        <title>Ktedonosporobacter rubrisoli SCAWS-G2.</title>
        <authorList>
            <person name="Huang Y."/>
            <person name="Yan B."/>
        </authorList>
    </citation>
    <scope>NUCLEOTIDE SEQUENCE [LARGE SCALE GENOMIC DNA]</scope>
    <source>
        <strain evidence="4 5">SCAWS-G2</strain>
    </source>
</reference>